<dbReference type="Gene3D" id="6.10.140.2220">
    <property type="match status" value="1"/>
</dbReference>
<dbReference type="GO" id="GO:0008270">
    <property type="term" value="F:zinc ion binding"/>
    <property type="evidence" value="ECO:0007669"/>
    <property type="project" value="UniProtKB-KW"/>
</dbReference>
<evidence type="ECO:0000256" key="2">
    <source>
        <dbReference type="ARBA" id="ARBA00022771"/>
    </source>
</evidence>
<keyword evidence="1" id="KW-0479">Metal-binding</keyword>
<evidence type="ECO:0000259" key="5">
    <source>
        <dbReference type="PROSITE" id="PS50865"/>
    </source>
</evidence>
<keyword evidence="3" id="KW-0862">Zinc</keyword>
<accession>A0A9P0C8Z6</accession>
<dbReference type="PANTHER" id="PTHR28069">
    <property type="entry name" value="GH20023P"/>
    <property type="match status" value="1"/>
</dbReference>
<dbReference type="Proteomes" id="UP001152759">
    <property type="component" value="Chromosome 4"/>
</dbReference>
<dbReference type="Pfam" id="PF01753">
    <property type="entry name" value="zf-MYND"/>
    <property type="match status" value="1"/>
</dbReference>
<dbReference type="PROSITE" id="PS01360">
    <property type="entry name" value="ZF_MYND_1"/>
    <property type="match status" value="1"/>
</dbReference>
<organism evidence="6 7">
    <name type="scientific">Bemisia tabaci</name>
    <name type="common">Sweetpotato whitefly</name>
    <name type="synonym">Aleurodes tabaci</name>
    <dbReference type="NCBI Taxonomy" id="7038"/>
    <lineage>
        <taxon>Eukaryota</taxon>
        <taxon>Metazoa</taxon>
        <taxon>Ecdysozoa</taxon>
        <taxon>Arthropoda</taxon>
        <taxon>Hexapoda</taxon>
        <taxon>Insecta</taxon>
        <taxon>Pterygota</taxon>
        <taxon>Neoptera</taxon>
        <taxon>Paraneoptera</taxon>
        <taxon>Hemiptera</taxon>
        <taxon>Sternorrhyncha</taxon>
        <taxon>Aleyrodoidea</taxon>
        <taxon>Aleyrodidae</taxon>
        <taxon>Aleyrodinae</taxon>
        <taxon>Bemisia</taxon>
    </lineage>
</organism>
<evidence type="ECO:0000256" key="1">
    <source>
        <dbReference type="ARBA" id="ARBA00022723"/>
    </source>
</evidence>
<dbReference type="InterPro" id="IPR002893">
    <property type="entry name" value="Znf_MYND"/>
</dbReference>
<evidence type="ECO:0000256" key="4">
    <source>
        <dbReference type="PROSITE-ProRule" id="PRU00134"/>
    </source>
</evidence>
<dbReference type="PROSITE" id="PS50865">
    <property type="entry name" value="ZF_MYND_2"/>
    <property type="match status" value="1"/>
</dbReference>
<reference evidence="6" key="1">
    <citation type="submission" date="2021-12" db="EMBL/GenBank/DDBJ databases">
        <authorList>
            <person name="King R."/>
        </authorList>
    </citation>
    <scope>NUCLEOTIDE SEQUENCE</scope>
</reference>
<dbReference type="EMBL" id="OU963865">
    <property type="protein sequence ID" value="CAH0771466.1"/>
    <property type="molecule type" value="Genomic_DNA"/>
</dbReference>
<dbReference type="KEGG" id="btab:109034129"/>
<feature type="domain" description="MYND-type" evidence="5">
    <location>
        <begin position="25"/>
        <end position="65"/>
    </location>
</feature>
<dbReference type="InterPro" id="IPR046824">
    <property type="entry name" value="Mss51-like_C"/>
</dbReference>
<keyword evidence="7" id="KW-1185">Reference proteome</keyword>
<protein>
    <recommendedName>
        <fullName evidence="5">MYND-type domain-containing protein</fullName>
    </recommendedName>
</protein>
<dbReference type="PANTHER" id="PTHR28069:SF2">
    <property type="entry name" value="GH20023P"/>
    <property type="match status" value="1"/>
</dbReference>
<dbReference type="SUPFAM" id="SSF144232">
    <property type="entry name" value="HIT/MYND zinc finger-like"/>
    <property type="match status" value="2"/>
</dbReference>
<sequence length="445" mass="51710">MTTMKAINEDLDIERRDQAFNAFLCHICKSKASFCQSKVCSGCKLISYCGIDHQKFHWKSHKSFCLTAQKICRELKLDNVFALPFCSNGSNSDSLWCQKRWKLKTIFEQHLKRCLSLYEVNMLFFPRVCKVCHSTKILKDLTCLKCYSVSYCSGEHQIIDDHEKICSDFEKVLDCDLFMQNVDLLSLESYLIEPNTKFDAHDTKSFLTNHIHSRLNAGLESLVSQYYSGILTVFHIISEMPNFTVGKRLIIHLVGASSSYEFQFMKYWETLLHLLPELHSLLLIHIGPELEDSPSILRPCDTCWNANKSIQVRFHSEFYHQYCDSFHASIPNMIVSFNCGLHEDEGTDNDMWKQSLPYFLKHVDVPIMLTAYTKEEAKRDLNRLINESIEHNIRVKVIKEFEKNPYSCVRPIRDWESPGDSVFYSNHYVSALAVERDDKLSPLTL</sequence>
<gene>
    <name evidence="6" type="ORF">BEMITA_LOCUS8207</name>
</gene>
<evidence type="ECO:0000313" key="6">
    <source>
        <dbReference type="EMBL" id="CAH0771466.1"/>
    </source>
</evidence>
<name>A0A9P0C8Z6_BEMTA</name>
<dbReference type="Pfam" id="PF20179">
    <property type="entry name" value="MSS51_C"/>
    <property type="match status" value="1"/>
</dbReference>
<proteinExistence type="predicted"/>
<evidence type="ECO:0000313" key="7">
    <source>
        <dbReference type="Proteomes" id="UP001152759"/>
    </source>
</evidence>
<dbReference type="AlphaFoldDB" id="A0A9P0C8Z6"/>
<keyword evidence="2 4" id="KW-0863">Zinc-finger</keyword>
<evidence type="ECO:0000256" key="3">
    <source>
        <dbReference type="ARBA" id="ARBA00022833"/>
    </source>
</evidence>